<name>A0A645HKD4_9ZZZZ</name>
<organism evidence="1">
    <name type="scientific">bioreactor metagenome</name>
    <dbReference type="NCBI Taxonomy" id="1076179"/>
    <lineage>
        <taxon>unclassified sequences</taxon>
        <taxon>metagenomes</taxon>
        <taxon>ecological metagenomes</taxon>
    </lineage>
</organism>
<dbReference type="AlphaFoldDB" id="A0A645HKD4"/>
<sequence length="55" mass="6092">MRVENIYSHAIHGTPNIYLVPIGYLTACGSNSHLSRTIKVGDMRCSYLLNAAQQL</sequence>
<gene>
    <name evidence="1" type="ORF">SDC9_186748</name>
</gene>
<dbReference type="EMBL" id="VSSQ01094909">
    <property type="protein sequence ID" value="MPN39220.1"/>
    <property type="molecule type" value="Genomic_DNA"/>
</dbReference>
<reference evidence="1" key="1">
    <citation type="submission" date="2019-08" db="EMBL/GenBank/DDBJ databases">
        <authorList>
            <person name="Kucharzyk K."/>
            <person name="Murdoch R.W."/>
            <person name="Higgins S."/>
            <person name="Loffler F."/>
        </authorList>
    </citation>
    <scope>NUCLEOTIDE SEQUENCE</scope>
</reference>
<evidence type="ECO:0000313" key="1">
    <source>
        <dbReference type="EMBL" id="MPN39220.1"/>
    </source>
</evidence>
<protein>
    <submittedName>
        <fullName evidence="1">Uncharacterized protein</fullName>
    </submittedName>
</protein>
<proteinExistence type="predicted"/>
<accession>A0A645HKD4</accession>
<comment type="caution">
    <text evidence="1">The sequence shown here is derived from an EMBL/GenBank/DDBJ whole genome shotgun (WGS) entry which is preliminary data.</text>
</comment>